<evidence type="ECO:0000313" key="2">
    <source>
        <dbReference type="Proteomes" id="UP000744676"/>
    </source>
</evidence>
<organism evidence="1 2">
    <name type="scientific">Geotrichum galactomycetum</name>
    <dbReference type="NCBI Taxonomy" id="27317"/>
    <lineage>
        <taxon>Eukaryota</taxon>
        <taxon>Fungi</taxon>
        <taxon>Dikarya</taxon>
        <taxon>Ascomycota</taxon>
        <taxon>Saccharomycotina</taxon>
        <taxon>Dipodascomycetes</taxon>
        <taxon>Dipodascales</taxon>
        <taxon>Dipodascaceae</taxon>
        <taxon>Geotrichum</taxon>
    </lineage>
</organism>
<dbReference type="Proteomes" id="UP000744676">
    <property type="component" value="Unassembled WGS sequence"/>
</dbReference>
<gene>
    <name evidence="1" type="ORF">D0Z00_004004</name>
</gene>
<evidence type="ECO:0000313" key="1">
    <source>
        <dbReference type="EMBL" id="KAF5093546.1"/>
    </source>
</evidence>
<accession>A0ACB6UZS7</accession>
<reference evidence="1 2" key="1">
    <citation type="journal article" date="2020" name="Front. Microbiol.">
        <title>Phenotypic and Genetic Characterization of the Cheese Ripening Yeast Geotrichum candidum.</title>
        <authorList>
            <person name="Perkins V."/>
            <person name="Vignola S."/>
            <person name="Lessard M.H."/>
            <person name="Plante P.L."/>
            <person name="Corbeil J."/>
            <person name="Dugat-Bony E."/>
            <person name="Frenette M."/>
            <person name="Labrie S."/>
        </authorList>
    </citation>
    <scope>NUCLEOTIDE SEQUENCE [LARGE SCALE GENOMIC DNA]</scope>
    <source>
        <strain evidence="1 2">LMA-1147</strain>
    </source>
</reference>
<dbReference type="EMBL" id="QVQA01000223">
    <property type="protein sequence ID" value="KAF5093546.1"/>
    <property type="molecule type" value="Genomic_DNA"/>
</dbReference>
<proteinExistence type="predicted"/>
<name>A0ACB6UZS7_9ASCO</name>
<protein>
    <submittedName>
        <fullName evidence="1">Uncharacterized protein</fullName>
    </submittedName>
</protein>
<sequence length="314" mass="34601">MLFRVDKNEFAFNLNVARNNLVELLLNRFGSNRLLNVIVDLKPPVFNKLLRHPDLKDISLNADQQAALSKVASGMDYTIVSGMHGTGKSHTIAAIVEYLVKQKQKTVLVTANTHGDVDDLVLRMGGRGFGVLRVGGWSTDPAVLAHMPAGAEIRTETDAHAVYMEPPVVATTCLGITHWVFARRLRFDYCIIDEASRVSLPTALGPVCYAEKFILVGDDSDFCGIEIADCEDPASALNENISLMERLSVHEALATVRLDTQYRMCDDITELANRVFYNGALRCGSPEVAVRVLGISAENLSNETKWIKRVLANQ</sequence>
<comment type="caution">
    <text evidence="1">The sequence shown here is derived from an EMBL/GenBank/DDBJ whole genome shotgun (WGS) entry which is preliminary data.</text>
</comment>
<keyword evidence="2" id="KW-1185">Reference proteome</keyword>